<gene>
    <name evidence="3" type="ORF">UFOPK4182_00589</name>
</gene>
<dbReference type="Gene3D" id="1.10.1660.10">
    <property type="match status" value="1"/>
</dbReference>
<proteinExistence type="predicted"/>
<dbReference type="PROSITE" id="PS50937">
    <property type="entry name" value="HTH_MERR_2"/>
    <property type="match status" value="1"/>
</dbReference>
<dbReference type="SUPFAM" id="SSF46955">
    <property type="entry name" value="Putative DNA-binding domain"/>
    <property type="match status" value="1"/>
</dbReference>
<reference evidence="3" key="1">
    <citation type="submission" date="2020-05" db="EMBL/GenBank/DDBJ databases">
        <authorList>
            <person name="Chiriac C."/>
            <person name="Salcher M."/>
            <person name="Ghai R."/>
            <person name="Kavagutti S V."/>
        </authorList>
    </citation>
    <scope>NUCLEOTIDE SEQUENCE</scope>
</reference>
<dbReference type="InterPro" id="IPR003759">
    <property type="entry name" value="Cbl-bd_cap"/>
</dbReference>
<dbReference type="InterPro" id="IPR000551">
    <property type="entry name" value="MerR-type_HTH_dom"/>
</dbReference>
<evidence type="ECO:0000256" key="1">
    <source>
        <dbReference type="ARBA" id="ARBA00023125"/>
    </source>
</evidence>
<dbReference type="Pfam" id="PF02607">
    <property type="entry name" value="B12-binding_2"/>
    <property type="match status" value="1"/>
</dbReference>
<dbReference type="Pfam" id="PF13411">
    <property type="entry name" value="MerR_1"/>
    <property type="match status" value="1"/>
</dbReference>
<dbReference type="Gene3D" id="3.40.50.280">
    <property type="entry name" value="Cobalamin-binding domain"/>
    <property type="match status" value="1"/>
</dbReference>
<dbReference type="PANTHER" id="PTHR30204:SF97">
    <property type="entry name" value="MERR FAMILY REGULATORY PROTEIN"/>
    <property type="match status" value="1"/>
</dbReference>
<dbReference type="CDD" id="cd01104">
    <property type="entry name" value="HTH_MlrA-CarA"/>
    <property type="match status" value="1"/>
</dbReference>
<organism evidence="3">
    <name type="scientific">freshwater metagenome</name>
    <dbReference type="NCBI Taxonomy" id="449393"/>
    <lineage>
        <taxon>unclassified sequences</taxon>
        <taxon>metagenomes</taxon>
        <taxon>ecological metagenomes</taxon>
    </lineage>
</organism>
<name>A0A6J6AM73_9ZZZZ</name>
<dbReference type="InterPro" id="IPR036594">
    <property type="entry name" value="Meth_synthase_dom"/>
</dbReference>
<dbReference type="GO" id="GO:0031419">
    <property type="term" value="F:cobalamin binding"/>
    <property type="evidence" value="ECO:0007669"/>
    <property type="project" value="InterPro"/>
</dbReference>
<dbReference type="InterPro" id="IPR009061">
    <property type="entry name" value="DNA-bd_dom_put_sf"/>
</dbReference>
<dbReference type="GO" id="GO:0046872">
    <property type="term" value="F:metal ion binding"/>
    <property type="evidence" value="ECO:0007669"/>
    <property type="project" value="InterPro"/>
</dbReference>
<dbReference type="PANTHER" id="PTHR30204">
    <property type="entry name" value="REDOX-CYCLING DRUG-SENSING TRANSCRIPTIONAL ACTIVATOR SOXR"/>
    <property type="match status" value="1"/>
</dbReference>
<dbReference type="InterPro" id="IPR047057">
    <property type="entry name" value="MerR_fam"/>
</dbReference>
<accession>A0A6J6AM73</accession>
<dbReference type="SUPFAM" id="SSF52242">
    <property type="entry name" value="Cobalamin (vitamin B12)-binding domain"/>
    <property type="match status" value="1"/>
</dbReference>
<dbReference type="Gene3D" id="1.10.1240.10">
    <property type="entry name" value="Methionine synthase domain"/>
    <property type="match status" value="1"/>
</dbReference>
<evidence type="ECO:0000313" key="3">
    <source>
        <dbReference type="EMBL" id="CAB4371675.1"/>
    </source>
</evidence>
<dbReference type="SMART" id="SM00422">
    <property type="entry name" value="HTH_MERR"/>
    <property type="match status" value="1"/>
</dbReference>
<dbReference type="AlphaFoldDB" id="A0A6J6AM73"/>
<feature type="domain" description="HTH merR-type" evidence="2">
    <location>
        <begin position="16"/>
        <end position="85"/>
    </location>
</feature>
<keyword evidence="1" id="KW-0238">DNA-binding</keyword>
<dbReference type="GO" id="GO:0003700">
    <property type="term" value="F:DNA-binding transcription factor activity"/>
    <property type="evidence" value="ECO:0007669"/>
    <property type="project" value="InterPro"/>
</dbReference>
<sequence>MVICIASRHDKPVEELLTVAAVARRLGVAPATLRTWARRYGLGPTDHASGSHRRYSAQDLAKLTTMRRLIIAGMPPAEAAEKALTDRSNITIDKIVDGFSDRPDSVEILLKAAFALDKNFIERALRKDIEENGVIHSWQEVIVPVLVSLGKTWEETGEGIEIEHFFSEILKSVLRERASKISRPINPRPVLVASVGEEMHSLAIHALAAALAERNIECHFLGARTPFAALEAMVEKFAPPAIFLWAQLVENADPSYFKDLPIVRPAPRILLGGPGWSKSDCAHMTKTPDLNFACEEITRAVGA</sequence>
<evidence type="ECO:0000259" key="2">
    <source>
        <dbReference type="PROSITE" id="PS50937"/>
    </source>
</evidence>
<dbReference type="InterPro" id="IPR036724">
    <property type="entry name" value="Cobalamin-bd_sf"/>
</dbReference>
<dbReference type="EMBL" id="CAEUNI010000053">
    <property type="protein sequence ID" value="CAB4371675.1"/>
    <property type="molecule type" value="Genomic_DNA"/>
</dbReference>
<dbReference type="GO" id="GO:0003677">
    <property type="term" value="F:DNA binding"/>
    <property type="evidence" value="ECO:0007669"/>
    <property type="project" value="UniProtKB-KW"/>
</dbReference>
<protein>
    <submittedName>
        <fullName evidence="3">Unannotated protein</fullName>
    </submittedName>
</protein>